<sequence length="180" mass="21233">MNKSNYKREGTDASTGVKSYVGAEVFLDDDVHPYWLAYYGNKGTREEFKEYHELFIRNTDFGSGMAGVNQKLLSNVKQALEESEKHSEIFERRRGEVEKKETEAKRELRGAFFKDFSLSSNPSGCFDQKELFRKWYRDNFLGEDYEEKIEKTRKAKSRAFEKWVKKFNRKLKRQGFTSIG</sequence>
<dbReference type="EMBL" id="LHYE01000001">
    <property type="protein sequence ID" value="KXB07744.1"/>
    <property type="molecule type" value="Genomic_DNA"/>
</dbReference>
<organism evidence="1 2">
    <name type="scientific">candidate division MSBL1 archaeon SCGC-AAA382A20</name>
    <dbReference type="NCBI Taxonomy" id="1698280"/>
    <lineage>
        <taxon>Archaea</taxon>
        <taxon>Methanobacteriati</taxon>
        <taxon>Methanobacteriota</taxon>
        <taxon>candidate division MSBL1</taxon>
    </lineage>
</organism>
<dbReference type="AlphaFoldDB" id="A0A133VMR2"/>
<reference evidence="1 2" key="1">
    <citation type="journal article" date="2016" name="Sci. Rep.">
        <title>Metabolic traits of an uncultured archaeal lineage -MSBL1- from brine pools of the Red Sea.</title>
        <authorList>
            <person name="Mwirichia R."/>
            <person name="Alam I."/>
            <person name="Rashid M."/>
            <person name="Vinu M."/>
            <person name="Ba-Alawi W."/>
            <person name="Anthony Kamau A."/>
            <person name="Kamanda Ngugi D."/>
            <person name="Goker M."/>
            <person name="Klenk H.P."/>
            <person name="Bajic V."/>
            <person name="Stingl U."/>
        </authorList>
    </citation>
    <scope>NUCLEOTIDE SEQUENCE [LARGE SCALE GENOMIC DNA]</scope>
    <source>
        <strain evidence="1">SCGC-AAA382A20</strain>
    </source>
</reference>
<dbReference type="Proteomes" id="UP000070263">
    <property type="component" value="Unassembled WGS sequence"/>
</dbReference>
<comment type="caution">
    <text evidence="1">The sequence shown here is derived from an EMBL/GenBank/DDBJ whole genome shotgun (WGS) entry which is preliminary data.</text>
</comment>
<name>A0A133VMR2_9EURY</name>
<accession>A0A133VMR2</accession>
<evidence type="ECO:0000313" key="1">
    <source>
        <dbReference type="EMBL" id="KXB07744.1"/>
    </source>
</evidence>
<evidence type="ECO:0000313" key="2">
    <source>
        <dbReference type="Proteomes" id="UP000070263"/>
    </source>
</evidence>
<keyword evidence="2" id="KW-1185">Reference proteome</keyword>
<proteinExistence type="predicted"/>
<protein>
    <submittedName>
        <fullName evidence="1">Uncharacterized protein</fullName>
    </submittedName>
</protein>
<gene>
    <name evidence="1" type="ORF">AKJ51_00075</name>
</gene>